<evidence type="ECO:0000259" key="4">
    <source>
        <dbReference type="Pfam" id="PF18819"/>
    </source>
</evidence>
<protein>
    <recommendedName>
        <fullName evidence="7">Phage MuF C-terminal domain-containing protein</fullName>
    </recommendedName>
</protein>
<evidence type="ECO:0000313" key="5">
    <source>
        <dbReference type="EMBL" id="EHM12591.1"/>
    </source>
</evidence>
<accession>H0UMB8</accession>
<feature type="domain" description="Phage MuF C-terminal" evidence="4">
    <location>
        <begin position="521"/>
        <end position="641"/>
    </location>
</feature>
<feature type="region of interest" description="Disordered" evidence="2">
    <location>
        <begin position="1322"/>
        <end position="1342"/>
    </location>
</feature>
<dbReference type="InterPro" id="IPR041131">
    <property type="entry name" value="MuF_C"/>
</dbReference>
<dbReference type="InterPro" id="IPR040824">
    <property type="entry name" value="LPD3"/>
</dbReference>
<feature type="coiled-coil region" evidence="1">
    <location>
        <begin position="1343"/>
        <end position="1384"/>
    </location>
</feature>
<sequence length="1608" mass="178586">MGAAARGFVSSAKNDFWTLSGQALINSATWAPRLGSAEYFWKNSAGSLYQSMSDLKGPDGKYLDPKVARTMATGFGSIVAAIEYMSLYRMAGLVIPSALKNAPGISRFLSLPEQLRNVTEKAFAKTTLAKLMTTKTFSGLLLRQGANYAEQVFSESLEEGEQQFVSELSMDVARWVAGTPTRTIGESIRNALSEGVSTTAQSVPVFATGMLPGAMLGVGVAAAEHAGYSLSPAGRRAKALEAIEKAAASQEETQAAEEATAEGKAERNKTSEGQVQEQAETPVFAPKAALEEFFQSAPEAAALAEEMGILKRAEVKGTGEVVMTSEEFKRLAEAAPDLTAKLGQDLRYGTSGETVRELHAKLQKQDRLHDPLEQNTPEAKAAVTLRETMRKQFVEAGQSDELAAMNADLYSRYVYRRVLDKQASGREATVESEHKLQVRKWEEAQLKGDAGSLYGQDQQPAMYEQRLNQDEKQWSQVIDNLAQTDARVQTQMMRTPLVFTLVTTRDGSSVSPYPLFVSAGKLQKIQRDHPYMTNDVLKQIPRALADPIAIFRSAENSKNPNGLVAMLELRVPVNAQGEKDTVIAALHLNAKKSHADVDINVLTSAYAKANERVDPVKPNPKWFTSQEKLNNLVYVNTEKSSAWSQTTGVQFPSVATKRNFLTNSIKTEADLVKARKEGGNQFYQGGTEVKRQGKLKQDRVEWGRAVDRFVAGEMDQHAITRVMDMPLALQLAGAPVREIVADYKFFAHTLQGKHSEQISTALMKKLVTSLADPIMVFDSDSHPGTSLVAMLELQDKQGATVVVPVRLQMNPGDPNSPAILSSFYGKGNSSTGIPSNRWFVHQIEKGNLKYINTKKSTRWSSAGGLQLPKVLAPSGPFKDSIKTEADLVKARKEGGNQFYQSGTQGLGEPLVREGLTRKSDDAQAQVVHMAENAVPEFDRTRDFRNWLKSILMADGNPPVKIVSTGDVAGFTKSNIEASLKRSRSSEHRNAYATLRRMISLAEYDHYEPADAKHPYVQGQDVYYSALSVGDKLYSVKLKLDVLPEAGRSNENVTYKDHRLAEIEIAPALYRRVLGEAQGSAQEADAISTVSLGILRGDVKPSAYDGAHLSQDYRGSIQFTQDGRSLVTLFKNADASTFVHEMGHMLLNDLIADGTASDASERAKSDLALVADYLGLDEKVFKGSDKERLRVGHEKFARSFEAYLLTGQAPSMGLKGVFARFRKMLLSIYADVRALDVELSPEITELFDRLLATPEEMDARMAEETTVNQLAVEEELGRQRLEELEREMANAPEREETPSMSNDGDQLISRKLAQRQSRIAYEEGRRAERQRGTDRAKEAYQRGKAMARDQILRKIERLKEARERRQALRSEVKSILAEIKKAAADKEMSWATSRELRELLEDYTLRKPRKDTLQRAADLKAYLESNPEVDLADFNKQDIKLLHMLETTTLGDMTMADLRGLSSRVQELHRKGKWEYVQWEGERKQRRDDWLGKLMDDITKMPAKEKEGTITSSDDLRKQYEGVTGALAKVKDSVLPWTLGANRLFDWIGGGKGTYQSSFTKFFVDRVNEARDGMLRHVFDRRQQVEAAMAEFGITPDRLATRRHQKLVA</sequence>
<dbReference type="eggNOG" id="ENOG502ZABJ">
    <property type="taxonomic scope" value="Bacteria"/>
</dbReference>
<dbReference type="RefSeq" id="WP_008522383.1">
    <property type="nucleotide sequence ID" value="NZ_CM001376.1"/>
</dbReference>
<dbReference type="Pfam" id="PF18798">
    <property type="entry name" value="LPD3"/>
    <property type="match status" value="1"/>
</dbReference>
<evidence type="ECO:0000313" key="6">
    <source>
        <dbReference type="Proteomes" id="UP000003806"/>
    </source>
</evidence>
<keyword evidence="6" id="KW-1185">Reference proteome</keyword>
<feature type="region of interest" description="Disordered" evidence="2">
    <location>
        <begin position="245"/>
        <end position="279"/>
    </location>
</feature>
<evidence type="ECO:0000256" key="1">
    <source>
        <dbReference type="SAM" id="Coils"/>
    </source>
</evidence>
<feature type="domain" description="Large polyvalent protein-associated" evidence="3">
    <location>
        <begin position="938"/>
        <end position="1042"/>
    </location>
</feature>
<dbReference type="HOGENOM" id="CLU_248705_0_0_0"/>
<keyword evidence="1" id="KW-0175">Coiled coil</keyword>
<evidence type="ECO:0000256" key="2">
    <source>
        <dbReference type="SAM" id="MobiDB-lite"/>
    </source>
</evidence>
<evidence type="ECO:0000259" key="3">
    <source>
        <dbReference type="Pfam" id="PF18798"/>
    </source>
</evidence>
<feature type="domain" description="Phage MuF C-terminal" evidence="4">
    <location>
        <begin position="753"/>
        <end position="857"/>
    </location>
</feature>
<feature type="compositionally biased region" description="Low complexity" evidence="2">
    <location>
        <begin position="245"/>
        <end position="258"/>
    </location>
</feature>
<name>H0UMB8_9BACT</name>
<organism evidence="5 6">
    <name type="scientific">Jonquetella anthropi DSM 22815</name>
    <dbReference type="NCBI Taxonomy" id="885272"/>
    <lineage>
        <taxon>Bacteria</taxon>
        <taxon>Thermotogati</taxon>
        <taxon>Synergistota</taxon>
        <taxon>Synergistia</taxon>
        <taxon>Synergistales</taxon>
        <taxon>Dethiosulfovibrionaceae</taxon>
        <taxon>Jonquetella</taxon>
    </lineage>
</organism>
<reference evidence="5 6" key="1">
    <citation type="submission" date="2011-11" db="EMBL/GenBank/DDBJ databases">
        <title>The Noncontiguous Finished genome of Jonquetella anthropi DSM 22815.</title>
        <authorList>
            <consortium name="US DOE Joint Genome Institute (JGI-PGF)"/>
            <person name="Lucas S."/>
            <person name="Copeland A."/>
            <person name="Lapidus A."/>
            <person name="Glavina del Rio T."/>
            <person name="Dalin E."/>
            <person name="Tice H."/>
            <person name="Bruce D."/>
            <person name="Goodwin L."/>
            <person name="Pitluck S."/>
            <person name="Peters L."/>
            <person name="Mikhailova N."/>
            <person name="Held B."/>
            <person name="Kyrpides N."/>
            <person name="Mavromatis K."/>
            <person name="Ivanova N."/>
            <person name="Markowitz V."/>
            <person name="Cheng J.-F."/>
            <person name="Hugenholtz P."/>
            <person name="Woyke T."/>
            <person name="Wu D."/>
            <person name="Gronow S."/>
            <person name="Wellnitz S."/>
            <person name="Brambilla E."/>
            <person name="Klenk H.-P."/>
            <person name="Eisen J.A."/>
        </authorList>
    </citation>
    <scope>NUCLEOTIDE SEQUENCE [LARGE SCALE GENOMIC DNA]</scope>
    <source>
        <strain evidence="5 6">DSM 22815</strain>
    </source>
</reference>
<feature type="compositionally biased region" description="Basic and acidic residues" evidence="2">
    <location>
        <begin position="261"/>
        <end position="270"/>
    </location>
</feature>
<gene>
    <name evidence="5" type="ORF">JonanDRAFT_0164</name>
</gene>
<evidence type="ECO:0008006" key="7">
    <source>
        <dbReference type="Google" id="ProtNLM"/>
    </source>
</evidence>
<dbReference type="Proteomes" id="UP000003806">
    <property type="component" value="Chromosome"/>
</dbReference>
<dbReference type="Pfam" id="PF18819">
    <property type="entry name" value="MuF_C"/>
    <property type="match status" value="2"/>
</dbReference>
<dbReference type="EMBL" id="CM001376">
    <property type="protein sequence ID" value="EHM12591.1"/>
    <property type="molecule type" value="Genomic_DNA"/>
</dbReference>
<proteinExistence type="predicted"/>